<reference evidence="11" key="1">
    <citation type="submission" date="2025-08" db="UniProtKB">
        <authorList>
            <consortium name="Ensembl"/>
        </authorList>
    </citation>
    <scope>IDENTIFICATION</scope>
</reference>
<dbReference type="Proteomes" id="UP000261380">
    <property type="component" value="Unplaced"/>
</dbReference>
<evidence type="ECO:0008006" key="13">
    <source>
        <dbReference type="Google" id="ProtNLM"/>
    </source>
</evidence>
<dbReference type="SMART" id="SM00638">
    <property type="entry name" value="LPD_N"/>
    <property type="match status" value="1"/>
</dbReference>
<evidence type="ECO:0000256" key="7">
    <source>
        <dbReference type="SAM" id="MobiDB-lite"/>
    </source>
</evidence>
<dbReference type="Ensembl" id="ENSXCOT00000003937.1">
    <property type="protein sequence ID" value="ENSXCOP00000003894.1"/>
    <property type="gene ID" value="ENSXCOG00000003055.1"/>
</dbReference>
<dbReference type="Gene3D" id="1.25.10.20">
    <property type="entry name" value="Vitellinogen, superhelical"/>
    <property type="match status" value="1"/>
</dbReference>
<dbReference type="SUPFAM" id="SSF56968">
    <property type="entry name" value="Lipovitellin-phosvitin complex, beta-sheet shell regions"/>
    <property type="match status" value="3"/>
</dbReference>
<dbReference type="SMART" id="SM00216">
    <property type="entry name" value="VWD"/>
    <property type="match status" value="1"/>
</dbReference>
<feature type="chain" id="PRO_5017457650" description="Phosvitin" evidence="8">
    <location>
        <begin position="21"/>
        <end position="1601"/>
    </location>
</feature>
<evidence type="ECO:0000313" key="12">
    <source>
        <dbReference type="Proteomes" id="UP000261380"/>
    </source>
</evidence>
<dbReference type="InterPro" id="IPR037088">
    <property type="entry name" value="Vitellinogen_b-sht_shell_sf"/>
</dbReference>
<comment type="caution">
    <text evidence="6">Lacks conserved residue(s) required for the propagation of feature annotation.</text>
</comment>
<reference evidence="11" key="2">
    <citation type="submission" date="2025-09" db="UniProtKB">
        <authorList>
            <consortium name="Ensembl"/>
        </authorList>
    </citation>
    <scope>IDENTIFICATION</scope>
</reference>
<dbReference type="Pfam" id="PF00094">
    <property type="entry name" value="VWD"/>
    <property type="match status" value="1"/>
</dbReference>
<keyword evidence="2 8" id="KW-0732">Signal</keyword>
<keyword evidence="12" id="KW-1185">Reference proteome</keyword>
<dbReference type="InterPro" id="IPR015258">
    <property type="entry name" value="Vitellinogen_b-sht_shell"/>
</dbReference>
<dbReference type="FunFam" id="2.30.230.10:FF:000002">
    <property type="entry name" value="Vitellogenin 7"/>
    <property type="match status" value="1"/>
</dbReference>
<dbReference type="Pfam" id="PF09172">
    <property type="entry name" value="Vit_open_b-sht"/>
    <property type="match status" value="1"/>
</dbReference>
<dbReference type="Gene3D" id="2.30.230.10">
    <property type="entry name" value="Lipovitellin, beta-sheet shell regions, chain A"/>
    <property type="match status" value="1"/>
</dbReference>
<feature type="domain" description="VWFD" evidence="10">
    <location>
        <begin position="1333"/>
        <end position="1507"/>
    </location>
</feature>
<protein>
    <recommendedName>
        <fullName evidence="13">Phosvitin</fullName>
    </recommendedName>
</protein>
<feature type="compositionally biased region" description="Low complexity" evidence="7">
    <location>
        <begin position="1074"/>
        <end position="1110"/>
    </location>
</feature>
<keyword evidence="4 6" id="KW-1015">Disulfide bond</keyword>
<dbReference type="Gene3D" id="2.20.90.10">
    <property type="entry name" value="Vitellinogen, beta-sheet shell domain"/>
    <property type="match status" value="1"/>
</dbReference>
<dbReference type="GO" id="GO:0005319">
    <property type="term" value="F:lipid transporter activity"/>
    <property type="evidence" value="ECO:0007669"/>
    <property type="project" value="InterPro"/>
</dbReference>
<dbReference type="Pfam" id="PF01347">
    <property type="entry name" value="Vitellogenin_N"/>
    <property type="match status" value="1"/>
</dbReference>
<feature type="domain" description="Vitellogenin" evidence="9">
    <location>
        <begin position="17"/>
        <end position="655"/>
    </location>
</feature>
<evidence type="ECO:0000313" key="11">
    <source>
        <dbReference type="Ensembl" id="ENSXCOP00000003894.1"/>
    </source>
</evidence>
<dbReference type="Gene3D" id="2.20.50.20">
    <property type="entry name" value="Lipovitellin. Chain A, domain 3"/>
    <property type="match status" value="1"/>
</dbReference>
<evidence type="ECO:0000256" key="3">
    <source>
        <dbReference type="ARBA" id="ARBA00022761"/>
    </source>
</evidence>
<dbReference type="SUPFAM" id="SSF48431">
    <property type="entry name" value="Lipovitellin-phosvitin complex, superhelical domain"/>
    <property type="match status" value="1"/>
</dbReference>
<proteinExistence type="predicted"/>
<keyword evidence="1" id="KW-0597">Phosphoprotein</keyword>
<dbReference type="InterPro" id="IPR015255">
    <property type="entry name" value="Vitellinogen_open_b-sht"/>
</dbReference>
<dbReference type="InterPro" id="IPR001846">
    <property type="entry name" value="VWF_type-D"/>
</dbReference>
<dbReference type="InterPro" id="IPR001747">
    <property type="entry name" value="Vitellogenin_N"/>
</dbReference>
<dbReference type="FunFam" id="2.20.80.10:FF:000001">
    <property type="entry name" value="Vitellogenin 7"/>
    <property type="match status" value="1"/>
</dbReference>
<dbReference type="PROSITE" id="PS51233">
    <property type="entry name" value="VWFD"/>
    <property type="match status" value="1"/>
</dbReference>
<dbReference type="SMART" id="SM01169">
    <property type="entry name" value="DUF1943"/>
    <property type="match status" value="1"/>
</dbReference>
<dbReference type="GO" id="GO:0045735">
    <property type="term" value="F:nutrient reservoir activity"/>
    <property type="evidence" value="ECO:0007669"/>
    <property type="project" value="UniProtKB-KW"/>
</dbReference>
<dbReference type="GO" id="GO:0032355">
    <property type="term" value="P:response to estradiol"/>
    <property type="evidence" value="ECO:0007669"/>
    <property type="project" value="TreeGrafter"/>
</dbReference>
<dbReference type="PANTHER" id="PTHR23345">
    <property type="entry name" value="VITELLOGENIN-RELATED"/>
    <property type="match status" value="1"/>
</dbReference>
<dbReference type="InterPro" id="IPR015817">
    <property type="entry name" value="Vitellinogen_open_b-sht_sub1"/>
</dbReference>
<dbReference type="FunFam" id="1.25.10.20:FF:000002">
    <property type="entry name" value="Vitellogenin 7"/>
    <property type="match status" value="1"/>
</dbReference>
<evidence type="ECO:0000256" key="8">
    <source>
        <dbReference type="SAM" id="SignalP"/>
    </source>
</evidence>
<dbReference type="SMART" id="SM01170">
    <property type="entry name" value="DUF1944"/>
    <property type="match status" value="1"/>
</dbReference>
<dbReference type="STRING" id="32473.ENSXCOP00000003894"/>
<accession>A0A3B5L7X9</accession>
<feature type="region of interest" description="Disordered" evidence="7">
    <location>
        <begin position="1069"/>
        <end position="1111"/>
    </location>
</feature>
<evidence type="ECO:0000256" key="1">
    <source>
        <dbReference type="ARBA" id="ARBA00022553"/>
    </source>
</evidence>
<keyword evidence="3" id="KW-0758">Storage protein</keyword>
<dbReference type="InterPro" id="IPR050733">
    <property type="entry name" value="Vitellogenin/Apolipophorin"/>
</dbReference>
<evidence type="ECO:0000259" key="10">
    <source>
        <dbReference type="PROSITE" id="PS51233"/>
    </source>
</evidence>
<dbReference type="GO" id="GO:0071391">
    <property type="term" value="P:cellular response to estrogen stimulus"/>
    <property type="evidence" value="ECO:0007669"/>
    <property type="project" value="TreeGrafter"/>
</dbReference>
<dbReference type="Pfam" id="PF09175">
    <property type="entry name" value="Vit_b-sht_shell"/>
    <property type="match status" value="1"/>
</dbReference>
<organism evidence="11 12">
    <name type="scientific">Xiphophorus couchianus</name>
    <name type="common">Monterrey platyfish</name>
    <dbReference type="NCBI Taxonomy" id="32473"/>
    <lineage>
        <taxon>Eukaryota</taxon>
        <taxon>Metazoa</taxon>
        <taxon>Chordata</taxon>
        <taxon>Craniata</taxon>
        <taxon>Vertebrata</taxon>
        <taxon>Euteleostomi</taxon>
        <taxon>Actinopterygii</taxon>
        <taxon>Neopterygii</taxon>
        <taxon>Teleostei</taxon>
        <taxon>Neoteleostei</taxon>
        <taxon>Acanthomorphata</taxon>
        <taxon>Ovalentaria</taxon>
        <taxon>Atherinomorphae</taxon>
        <taxon>Cyprinodontiformes</taxon>
        <taxon>Poeciliidae</taxon>
        <taxon>Poeciliinae</taxon>
        <taxon>Xiphophorus</taxon>
    </lineage>
</organism>
<feature type="disulfide bond" evidence="6">
    <location>
        <begin position="155"/>
        <end position="181"/>
    </location>
</feature>
<dbReference type="GeneTree" id="ENSGT00530000064273"/>
<evidence type="ECO:0000259" key="9">
    <source>
        <dbReference type="PROSITE" id="PS51211"/>
    </source>
</evidence>
<evidence type="ECO:0000256" key="6">
    <source>
        <dbReference type="PROSITE-ProRule" id="PRU00557"/>
    </source>
</evidence>
<evidence type="ECO:0000256" key="4">
    <source>
        <dbReference type="ARBA" id="ARBA00023157"/>
    </source>
</evidence>
<dbReference type="InterPro" id="IPR011030">
    <property type="entry name" value="Lipovitellin_superhlx_dom"/>
</dbReference>
<sequence>MKVIVLALTVAFVAPEFAAGKTYEYKYEGYILGGLPEEGLARTGVKIQSKVLIGAANPDNYILKLEDPVISEYSGIWPKEVFHPATKLTSALSAQLLTPVKFEYANGVIGKVYAPVGVSTTVLNIIRGILNIFQTNIKKTQNVYYLQETGVKGVCKTYYVLSEDPKADRLHLTKTTDLNQCSEKINMNVGMAGYTDKCAECETRGEMFSGAMSLNYVMKPTASGSLILEATATELLQYSPFNIVNGAVQMEAKQNITFVDVKKTPLEPIKADYVPRGSLKYELGTELLQTPIQLLRITNAEAQIVETLNNLVSLNLGKAHEDSPLKFIELIQLLRVARYESIEALWRQFKSKSDHRHWMLSSIPAIGTHVALKFIKEKFVAGEVTAAEAAQAIMSSTHLVTADLESINLLEALAKTPKIQENAALREITMLGFGSMIHKYCAENPCTSELLRPIHDIITSALEKRDNDELSLALKVLGNVGHPSSLKPIMKLLPGFGSSASNLEHRVHVDAAMALRKIAKREPRMIQDVAIQLFMDSALDQELRIIAAIVLFDTKLPLVMVTTVAQSLLNEPDLQVASFVYSYMKAFTRTTTPDHSSVAAACNVAVRMLSPRLERLSYRYSRAFHYDHYYNPWMMGAAASAFYINDAATVLPRNVMAKARVYLSGVRIVKTKGIQTEGVQEALLKVRDVPGDADRITKMTQALKALIEWRANPSRQPLGSLYVKVLGQEVAFANIDKEMVEKIIEFATGPEIRTYGKKALESLLSGYSVKYSKPLLAIEVRHIFPSSLGLPMELSLYTAAVAAASVEVQATISPPPPENFHPVHLLRSDVSLKASVAPSVSLHTYAVMGVNNPFIQATVMSRAKVHTVIPKKMEARLDIEKGYFNYQILPIEGVKTIASARLETVAIARDVEDLVAAKVTPVVPLDNFSKKPILSLSQLLDSESNSEEFLPLKRQSQSVRNMKIPKPIVKKMCAATYTFGIQACIDIRSRNAIFLKKTPIYAIIGNHTLMVNVTPAAGPSIERIEIEVQIGEKAAEKILKAVILSEEDKILEDKNVLMKLKKILVPGLKNSTKSSSSSSSSSRSSSSSSRSSRSSSSSSRSSRSSSSSSSIKKEKTNTIYMSLCLQAKYLSNTVRPQITVLVRAIRQDNKNQGYQFAAYYDRQTARVQIIVANLTENDNWTICTDSVMLSYHKVMTRLTWGAECKQFNTTVTVETGSVDKKPAIRVKLAWTRLPHYMKKYSRRVSNWFYRVAKDNGVNRTKALNEPRQLKLTVAVVNETSLNVTLKTPKSNYYKLGWVTPLYLPMNNTAAEMQAYQGNWMEQVTYMLTKSNAAECAVVNDAVVTFNNRKFKTEMPHSCPQVLAQDCTNELKFIVLLKRDQTAEQNEISIKIENIDVDMYLKDKAVMVKVNGAEIPLNNLPYRHPSGRIHIKEKEEGISLFGPSHGLQEVFFSSDKVLVVDWMRGQTCGICGKADGEVRQEYVTPNERVSRNATSFAHSWVLPAKSCREASGCFMQLESVKLEKQVRVEGEESKCYSVEPVLRCLTGCQPVRTTSVTVGYHCVPMETNMNRSDGLSSIYEKSIDVRETAESHLACRCTPQCA</sequence>
<dbReference type="InterPro" id="IPR015819">
    <property type="entry name" value="Lipid_transp_b-sht_shell"/>
</dbReference>
<evidence type="ECO:0000256" key="2">
    <source>
        <dbReference type="ARBA" id="ARBA00022729"/>
    </source>
</evidence>
<dbReference type="Gene3D" id="2.20.80.10">
    <property type="entry name" value="Lipovitellin-phosvitin complex, chain A, domain 4"/>
    <property type="match status" value="1"/>
</dbReference>
<feature type="disulfide bond" evidence="6">
    <location>
        <begin position="198"/>
        <end position="201"/>
    </location>
</feature>
<dbReference type="PANTHER" id="PTHR23345:SF9">
    <property type="entry name" value="VITELLOGENIN-RELATED"/>
    <property type="match status" value="1"/>
</dbReference>
<dbReference type="InterPro" id="IPR015816">
    <property type="entry name" value="Vitellinogen_b-sht_N"/>
</dbReference>
<feature type="signal peptide" evidence="8">
    <location>
        <begin position="1"/>
        <end position="20"/>
    </location>
</feature>
<dbReference type="PROSITE" id="PS51211">
    <property type="entry name" value="VITELLOGENIN"/>
    <property type="match status" value="1"/>
</dbReference>
<name>A0A3B5L7X9_9TELE</name>
<evidence type="ECO:0000256" key="5">
    <source>
        <dbReference type="ARBA" id="ARBA00023180"/>
    </source>
</evidence>
<keyword evidence="5" id="KW-0325">Glycoprotein</keyword>